<dbReference type="InterPro" id="IPR002820">
    <property type="entry name" value="Mopterin_CF_biosynth-C_dom"/>
</dbReference>
<keyword evidence="5" id="KW-0456">Lyase</keyword>
<accession>A0A4C1YZT6</accession>
<dbReference type="InterPro" id="IPR058240">
    <property type="entry name" value="rSAM_sf"/>
</dbReference>
<dbReference type="Proteomes" id="UP000299102">
    <property type="component" value="Unassembled WGS sequence"/>
</dbReference>
<dbReference type="PANTHER" id="PTHR22960:SF0">
    <property type="entry name" value="MOLYBDENUM COFACTOR BIOSYNTHESIS PROTEIN 1"/>
    <property type="match status" value="1"/>
</dbReference>
<sequence length="440" mass="47087">MPTLDENQVRSREKLPKLINRKDVNFTMITLDHTHFATQQILKEFGFNDDEIGDFVALTRDRNVEVRFIEFMPFSGNAWETNQLVGWRTALTAAAAAVPAPGLQPLPGSPHDTAKRWAVPGWAGAVGFISSMTEHFCTGCNRLRLMADGSLKVCLFGASEISLRDALRAGACDDEIAALIRAALRNKKPSHAGNNMLHPIVHAESRANAKPTNDTDRRLTASTQPSSGAAAVAAAMAVTAVPWQLRQQRAYCNDARLSHLDDQGRARMVDVGAKAVTRRVAVAVCSVRVAAPVLRLLRAAGLPKGDALTVAEIAGVMGAKRTADLIPLCHPLPLDCVRVSVHLPTDSIGALRVQCEVCVRAPTGAEMEALTGAAVAALALYDMCKSADKNIVISDLRLLHKSGGRSDINLQSLSPATSTPVTSPSDDCAETYAPTGFPHL</sequence>
<dbReference type="InterPro" id="IPR023045">
    <property type="entry name" value="MoaC"/>
</dbReference>
<name>A0A4C1YZT6_EUMVA</name>
<evidence type="ECO:0000256" key="3">
    <source>
        <dbReference type="ARBA" id="ARBA00012575"/>
    </source>
</evidence>
<evidence type="ECO:0000313" key="9">
    <source>
        <dbReference type="EMBL" id="GBP80770.1"/>
    </source>
</evidence>
<dbReference type="InterPro" id="IPR050105">
    <property type="entry name" value="MoCo_biosynth_MoaA/MoaC"/>
</dbReference>
<dbReference type="InterPro" id="IPR036522">
    <property type="entry name" value="MoaC_sf"/>
</dbReference>
<dbReference type="Gene3D" id="3.20.20.70">
    <property type="entry name" value="Aldolase class I"/>
    <property type="match status" value="1"/>
</dbReference>
<protein>
    <recommendedName>
        <fullName evidence="3">cyclic pyranopterin monophosphate synthase</fullName>
        <ecNumber evidence="3">4.6.1.17</ecNumber>
    </recommendedName>
</protein>
<dbReference type="OrthoDB" id="429626at2759"/>
<comment type="caution">
    <text evidence="9">The sequence shown here is derived from an EMBL/GenBank/DDBJ whole genome shotgun (WGS) entry which is preliminary data.</text>
</comment>
<dbReference type="EC" id="4.6.1.17" evidence="3"/>
<dbReference type="UniPathway" id="UPA00344"/>
<dbReference type="SUPFAM" id="SSF102114">
    <property type="entry name" value="Radical SAM enzymes"/>
    <property type="match status" value="1"/>
</dbReference>
<dbReference type="EMBL" id="BGZK01001481">
    <property type="protein sequence ID" value="GBP80770.1"/>
    <property type="molecule type" value="Genomic_DNA"/>
</dbReference>
<keyword evidence="10" id="KW-1185">Reference proteome</keyword>
<feature type="domain" description="Molybdopterin cofactor biosynthesis C (MoaC)" evidence="7">
    <location>
        <begin position="268"/>
        <end position="404"/>
    </location>
</feature>
<dbReference type="SUPFAM" id="SSF55040">
    <property type="entry name" value="Molybdenum cofactor biosynthesis protein C, MoaC"/>
    <property type="match status" value="1"/>
</dbReference>
<dbReference type="STRING" id="151549.A0A4C1YZT6"/>
<dbReference type="CDD" id="cd21117">
    <property type="entry name" value="Twitch_MoaA"/>
    <property type="match status" value="1"/>
</dbReference>
<evidence type="ECO:0000313" key="10">
    <source>
        <dbReference type="Proteomes" id="UP000299102"/>
    </source>
</evidence>
<dbReference type="NCBIfam" id="TIGR00581">
    <property type="entry name" value="moaC"/>
    <property type="match status" value="1"/>
</dbReference>
<dbReference type="HAMAP" id="MF_01224_B">
    <property type="entry name" value="MoaC_B"/>
    <property type="match status" value="1"/>
</dbReference>
<dbReference type="GO" id="GO:0061799">
    <property type="term" value="F:cyclic pyranopterin monophosphate synthase activity"/>
    <property type="evidence" value="ECO:0007669"/>
    <property type="project" value="UniProtKB-EC"/>
</dbReference>
<evidence type="ECO:0000256" key="2">
    <source>
        <dbReference type="ARBA" id="ARBA00005046"/>
    </source>
</evidence>
<dbReference type="CDD" id="cd01420">
    <property type="entry name" value="MoaC_PE"/>
    <property type="match status" value="1"/>
</dbReference>
<dbReference type="GO" id="GO:0006777">
    <property type="term" value="P:Mo-molybdopterin cofactor biosynthetic process"/>
    <property type="evidence" value="ECO:0007669"/>
    <property type="project" value="UniProtKB-KW"/>
</dbReference>
<dbReference type="Pfam" id="PF06463">
    <property type="entry name" value="Mob_synth_C"/>
    <property type="match status" value="1"/>
</dbReference>
<evidence type="ECO:0000259" key="8">
    <source>
        <dbReference type="Pfam" id="PF06463"/>
    </source>
</evidence>
<gene>
    <name evidence="9" type="primary">Mocs1</name>
    <name evidence="9" type="ORF">EVAR_54215_1</name>
</gene>
<evidence type="ECO:0000256" key="5">
    <source>
        <dbReference type="ARBA" id="ARBA00023239"/>
    </source>
</evidence>
<evidence type="ECO:0000256" key="1">
    <source>
        <dbReference type="ARBA" id="ARBA00001637"/>
    </source>
</evidence>
<feature type="region of interest" description="Disordered" evidence="6">
    <location>
        <begin position="409"/>
        <end position="428"/>
    </location>
</feature>
<organism evidence="9 10">
    <name type="scientific">Eumeta variegata</name>
    <name type="common">Bagworm moth</name>
    <name type="synonym">Eumeta japonica</name>
    <dbReference type="NCBI Taxonomy" id="151549"/>
    <lineage>
        <taxon>Eukaryota</taxon>
        <taxon>Metazoa</taxon>
        <taxon>Ecdysozoa</taxon>
        <taxon>Arthropoda</taxon>
        <taxon>Hexapoda</taxon>
        <taxon>Insecta</taxon>
        <taxon>Pterygota</taxon>
        <taxon>Neoptera</taxon>
        <taxon>Endopterygota</taxon>
        <taxon>Lepidoptera</taxon>
        <taxon>Glossata</taxon>
        <taxon>Ditrysia</taxon>
        <taxon>Tineoidea</taxon>
        <taxon>Psychidae</taxon>
        <taxon>Oiketicinae</taxon>
        <taxon>Eumeta</taxon>
    </lineage>
</organism>
<dbReference type="NCBIfam" id="NF006870">
    <property type="entry name" value="PRK09364.1"/>
    <property type="match status" value="1"/>
</dbReference>
<dbReference type="GO" id="GO:0061798">
    <property type="term" value="F:GTP 3',8'-cyclase activity"/>
    <property type="evidence" value="ECO:0007669"/>
    <property type="project" value="TreeGrafter"/>
</dbReference>
<dbReference type="PANTHER" id="PTHR22960">
    <property type="entry name" value="MOLYBDOPTERIN COFACTOR SYNTHESIS PROTEIN A"/>
    <property type="match status" value="1"/>
</dbReference>
<feature type="compositionally biased region" description="Low complexity" evidence="6">
    <location>
        <begin position="412"/>
        <end position="425"/>
    </location>
</feature>
<dbReference type="GO" id="GO:0051539">
    <property type="term" value="F:4 iron, 4 sulfur cluster binding"/>
    <property type="evidence" value="ECO:0007669"/>
    <property type="project" value="UniProtKB-KW"/>
</dbReference>
<dbReference type="Gene3D" id="3.30.70.640">
    <property type="entry name" value="Molybdopterin cofactor biosynthesis C (MoaC) domain"/>
    <property type="match status" value="1"/>
</dbReference>
<comment type="pathway">
    <text evidence="2">Cofactor biosynthesis; molybdopterin biosynthesis.</text>
</comment>
<dbReference type="InterPro" id="IPR047594">
    <property type="entry name" value="MoaC_bact/euk"/>
</dbReference>
<dbReference type="Pfam" id="PF01967">
    <property type="entry name" value="MoaC"/>
    <property type="match status" value="1"/>
</dbReference>
<evidence type="ECO:0000256" key="4">
    <source>
        <dbReference type="ARBA" id="ARBA00023150"/>
    </source>
</evidence>
<reference evidence="9 10" key="1">
    <citation type="journal article" date="2019" name="Commun. Biol.">
        <title>The bagworm genome reveals a unique fibroin gene that provides high tensile strength.</title>
        <authorList>
            <person name="Kono N."/>
            <person name="Nakamura H."/>
            <person name="Ohtoshi R."/>
            <person name="Tomita M."/>
            <person name="Numata K."/>
            <person name="Arakawa K."/>
        </authorList>
    </citation>
    <scope>NUCLEOTIDE SEQUENCE [LARGE SCALE GENOMIC DNA]</scope>
</reference>
<evidence type="ECO:0000256" key="6">
    <source>
        <dbReference type="SAM" id="MobiDB-lite"/>
    </source>
</evidence>
<keyword evidence="4" id="KW-0501">Molybdenum cofactor biosynthesis</keyword>
<evidence type="ECO:0000259" key="7">
    <source>
        <dbReference type="Pfam" id="PF01967"/>
    </source>
</evidence>
<dbReference type="InterPro" id="IPR010505">
    <property type="entry name" value="MoaA_twitch"/>
</dbReference>
<feature type="domain" description="Molybdenum cofactor biosynthesis protein A-like twitch" evidence="8">
    <location>
        <begin position="64"/>
        <end position="192"/>
    </location>
</feature>
<proteinExistence type="inferred from homology"/>
<dbReference type="AlphaFoldDB" id="A0A4C1YZT6"/>
<dbReference type="InterPro" id="IPR013785">
    <property type="entry name" value="Aldolase_TIM"/>
</dbReference>
<comment type="catalytic activity">
    <reaction evidence="1">
        <text>(8S)-3',8-cyclo-7,8-dihydroguanosine 5'-triphosphate = cyclic pyranopterin phosphate + diphosphate</text>
        <dbReference type="Rhea" id="RHEA:49580"/>
        <dbReference type="ChEBI" id="CHEBI:33019"/>
        <dbReference type="ChEBI" id="CHEBI:59648"/>
        <dbReference type="ChEBI" id="CHEBI:131766"/>
        <dbReference type="EC" id="4.6.1.17"/>
    </reaction>
</comment>